<evidence type="ECO:0000256" key="3">
    <source>
        <dbReference type="ARBA" id="ARBA00022670"/>
    </source>
</evidence>
<evidence type="ECO:0000256" key="5">
    <source>
        <dbReference type="ARBA" id="ARBA00022801"/>
    </source>
</evidence>
<accession>A0ABY9XRM8</accession>
<evidence type="ECO:0000256" key="2">
    <source>
        <dbReference type="ARBA" id="ARBA00004196"/>
    </source>
</evidence>
<dbReference type="InterPro" id="IPR011055">
    <property type="entry name" value="Dup_hybrid_motif"/>
</dbReference>
<sequence length="437" mass="50583">MDNTRNRKLGNRYLILTLLVLLFIGCKEEPKTKLVEEELAAVEIPKELYEFGFKLNDFVVKRDTIKKGDSFGEILERNRIGYPKIFHIAEKAKDSFDIRRLQIGKPYTLLCSKDSLELPKCFIYQPNLEEYVVINFHDSIHTYTSRKPIKYVEKIATGIINNNISQTLEEQGLSQRLAYKMADEIYAWTIDFRRLQKGDRFKVIYTDKYIDDTIYTGVHNIKAAFFEHNSEPFYAFEFETDSVKGIVDYFNDEAKNLRRAFLKAPVKFKRISSRYNLKRRIAVYGYKVRPHKGTDFAAAIGTPIMATANGTVTESKRRGGNGNYVKIRHNATYETQYLHMSKRKAKVGQFVKQGDVIGWVGMTGNTGGPHVCYRFWKNGRQVDPFKQKLPEAKPISDSLKVKYLDFIKPIKTQLDAIPFEESKSEETLNNNLVTLNH</sequence>
<keyword evidence="4" id="KW-0479">Metal-binding</keyword>
<protein>
    <submittedName>
        <fullName evidence="10">Peptidoglycan DD-metalloendopeptidase family protein</fullName>
    </submittedName>
</protein>
<dbReference type="CDD" id="cd12797">
    <property type="entry name" value="M23_peptidase"/>
    <property type="match status" value="1"/>
</dbReference>
<dbReference type="InterPro" id="IPR016047">
    <property type="entry name" value="M23ase_b-sheet_dom"/>
</dbReference>
<dbReference type="PROSITE" id="PS51257">
    <property type="entry name" value="PROKAR_LIPOPROTEIN"/>
    <property type="match status" value="1"/>
</dbReference>
<organism evidence="10 11">
    <name type="scientific">Thalassobellus suaedae</name>
    <dbReference type="NCBI Taxonomy" id="3074124"/>
    <lineage>
        <taxon>Bacteria</taxon>
        <taxon>Pseudomonadati</taxon>
        <taxon>Bacteroidota</taxon>
        <taxon>Flavobacteriia</taxon>
        <taxon>Flavobacteriales</taxon>
        <taxon>Flavobacteriaceae</taxon>
        <taxon>Thalassobellus</taxon>
    </lineage>
</organism>
<dbReference type="InterPro" id="IPR045834">
    <property type="entry name" value="Csd3_N2"/>
</dbReference>
<comment type="cofactor">
    <cofactor evidence="1">
        <name>Zn(2+)</name>
        <dbReference type="ChEBI" id="CHEBI:29105"/>
    </cofactor>
</comment>
<feature type="domain" description="M23ase beta-sheet core" evidence="8">
    <location>
        <begin position="290"/>
        <end position="384"/>
    </location>
</feature>
<dbReference type="SUPFAM" id="SSF51261">
    <property type="entry name" value="Duplicated hybrid motif"/>
    <property type="match status" value="1"/>
</dbReference>
<comment type="subcellular location">
    <subcellularLocation>
        <location evidence="2">Cell envelope</location>
    </subcellularLocation>
</comment>
<dbReference type="Proteomes" id="UP001302806">
    <property type="component" value="Chromosome"/>
</dbReference>
<keyword evidence="3" id="KW-0645">Protease</keyword>
<evidence type="ECO:0000256" key="7">
    <source>
        <dbReference type="ARBA" id="ARBA00023049"/>
    </source>
</evidence>
<dbReference type="Gene3D" id="3.10.450.350">
    <property type="match status" value="1"/>
</dbReference>
<dbReference type="PANTHER" id="PTHR21666">
    <property type="entry name" value="PEPTIDASE-RELATED"/>
    <property type="match status" value="1"/>
</dbReference>
<gene>
    <name evidence="10" type="ORF">RHP51_15165</name>
</gene>
<evidence type="ECO:0000313" key="11">
    <source>
        <dbReference type="Proteomes" id="UP001302806"/>
    </source>
</evidence>
<evidence type="ECO:0000259" key="8">
    <source>
        <dbReference type="Pfam" id="PF01551"/>
    </source>
</evidence>
<evidence type="ECO:0000259" key="9">
    <source>
        <dbReference type="Pfam" id="PF19425"/>
    </source>
</evidence>
<keyword evidence="6" id="KW-0862">Zinc</keyword>
<name>A0ABY9XRM8_9FLAO</name>
<dbReference type="EMBL" id="CP134537">
    <property type="protein sequence ID" value="WNH08452.1"/>
    <property type="molecule type" value="Genomic_DNA"/>
</dbReference>
<proteinExistence type="predicted"/>
<dbReference type="InterPro" id="IPR050570">
    <property type="entry name" value="Cell_wall_metabolism_enzyme"/>
</dbReference>
<keyword evidence="5" id="KW-0378">Hydrolase</keyword>
<dbReference type="Pfam" id="PF01551">
    <property type="entry name" value="Peptidase_M23"/>
    <property type="match status" value="1"/>
</dbReference>
<evidence type="ECO:0000313" key="10">
    <source>
        <dbReference type="EMBL" id="WNH08452.1"/>
    </source>
</evidence>
<evidence type="ECO:0000256" key="1">
    <source>
        <dbReference type="ARBA" id="ARBA00001947"/>
    </source>
</evidence>
<evidence type="ECO:0000256" key="6">
    <source>
        <dbReference type="ARBA" id="ARBA00022833"/>
    </source>
</evidence>
<evidence type="ECO:0000256" key="4">
    <source>
        <dbReference type="ARBA" id="ARBA00022723"/>
    </source>
</evidence>
<dbReference type="Gene3D" id="2.70.70.10">
    <property type="entry name" value="Glucose Permease (Domain IIA)"/>
    <property type="match status" value="1"/>
</dbReference>
<feature type="domain" description="Csd3-like second N-terminal" evidence="9">
    <location>
        <begin position="151"/>
        <end position="276"/>
    </location>
</feature>
<keyword evidence="7" id="KW-0482">Metalloprotease</keyword>
<reference evidence="10 11" key="1">
    <citation type="submission" date="2023-09" db="EMBL/GenBank/DDBJ databases">
        <title>Thalassobella suaedae gen. nov., sp. nov., a marine bacterium of the family Flavobacteriaceae isolated from a halophyte Suaeda japonica.</title>
        <authorList>
            <person name="Lee S.Y."/>
            <person name="Hwang C.Y."/>
        </authorList>
    </citation>
    <scope>NUCLEOTIDE SEQUENCE [LARGE SCALE GENOMIC DNA]</scope>
    <source>
        <strain evidence="10 11">HL-DH14</strain>
    </source>
</reference>
<dbReference type="Pfam" id="PF19425">
    <property type="entry name" value="Csd3_N2"/>
    <property type="match status" value="1"/>
</dbReference>
<dbReference type="RefSeq" id="WP_415865117.1">
    <property type="nucleotide sequence ID" value="NZ_CP134537.1"/>
</dbReference>
<dbReference type="PANTHER" id="PTHR21666:SF288">
    <property type="entry name" value="CELL DIVISION PROTEIN YTFB"/>
    <property type="match status" value="1"/>
</dbReference>